<keyword evidence="3" id="KW-0233">DNA recombination</keyword>
<evidence type="ECO:0000313" key="7">
    <source>
        <dbReference type="EMBL" id="SFP52917.1"/>
    </source>
</evidence>
<evidence type="ECO:0000259" key="6">
    <source>
        <dbReference type="PROSITE" id="PS51736"/>
    </source>
</evidence>
<evidence type="ECO:0000256" key="1">
    <source>
        <dbReference type="ARBA" id="ARBA00022908"/>
    </source>
</evidence>
<dbReference type="PROSITE" id="PS00398">
    <property type="entry name" value="RECOMBINASES_2"/>
    <property type="match status" value="1"/>
</dbReference>
<reference evidence="7 8" key="1">
    <citation type="submission" date="2016-10" db="EMBL/GenBank/DDBJ databases">
        <authorList>
            <person name="Varghese N."/>
            <person name="Submissions S."/>
        </authorList>
    </citation>
    <scope>NUCLEOTIDE SEQUENCE [LARGE SCALE GENOMIC DNA]</scope>
    <source>
        <strain evidence="7 8">DSM 1361</strain>
    </source>
</reference>
<dbReference type="GO" id="GO:0015074">
    <property type="term" value="P:DNA integration"/>
    <property type="evidence" value="ECO:0007669"/>
    <property type="project" value="UniProtKB-KW"/>
</dbReference>
<dbReference type="Proteomes" id="UP000243745">
    <property type="component" value="Unassembled WGS sequence"/>
</dbReference>
<dbReference type="InterPro" id="IPR036162">
    <property type="entry name" value="Resolvase-like_N_sf"/>
</dbReference>
<dbReference type="InterPro" id="IPR006119">
    <property type="entry name" value="Resolv_N"/>
</dbReference>
<keyword evidence="8" id="KW-1185">Reference proteome</keyword>
<feature type="domain" description="Resolvase/invertase-type recombinase catalytic" evidence="6">
    <location>
        <begin position="5"/>
        <end position="148"/>
    </location>
</feature>
<dbReference type="GO" id="GO:0003677">
    <property type="term" value="F:DNA binding"/>
    <property type="evidence" value="ECO:0007669"/>
    <property type="project" value="UniProtKB-KW"/>
</dbReference>
<dbReference type="PANTHER" id="PTHR30461">
    <property type="entry name" value="DNA-INVERTASE FROM LAMBDOID PROPHAGE"/>
    <property type="match status" value="1"/>
</dbReference>
<dbReference type="RefSeq" id="WP_245730115.1">
    <property type="nucleotide sequence ID" value="NZ_FOXF01000033.1"/>
</dbReference>
<evidence type="ECO:0000313" key="8">
    <source>
        <dbReference type="Proteomes" id="UP000243745"/>
    </source>
</evidence>
<evidence type="ECO:0000256" key="5">
    <source>
        <dbReference type="PROSITE-ProRule" id="PRU10137"/>
    </source>
</evidence>
<evidence type="ECO:0000256" key="2">
    <source>
        <dbReference type="ARBA" id="ARBA00023125"/>
    </source>
</evidence>
<dbReference type="GO" id="GO:0000150">
    <property type="term" value="F:DNA strand exchange activity"/>
    <property type="evidence" value="ECO:0007669"/>
    <property type="project" value="InterPro"/>
</dbReference>
<proteinExistence type="predicted"/>
<dbReference type="InterPro" id="IPR050639">
    <property type="entry name" value="SSR_resolvase"/>
</dbReference>
<keyword evidence="1" id="KW-0229">DNA integration</keyword>
<dbReference type="Gene3D" id="3.40.50.1390">
    <property type="entry name" value="Resolvase, N-terminal catalytic domain"/>
    <property type="match status" value="1"/>
</dbReference>
<evidence type="ECO:0000256" key="4">
    <source>
        <dbReference type="PIRSR" id="PIRSR606118-50"/>
    </source>
</evidence>
<keyword evidence="2" id="KW-0238">DNA-binding</keyword>
<dbReference type="PANTHER" id="PTHR30461:SF2">
    <property type="entry name" value="SERINE RECOMBINASE PINE-RELATED"/>
    <property type="match status" value="1"/>
</dbReference>
<dbReference type="SMART" id="SM00857">
    <property type="entry name" value="Resolvase"/>
    <property type="match status" value="1"/>
</dbReference>
<dbReference type="PROSITE" id="PS51736">
    <property type="entry name" value="RECOMBINASES_3"/>
    <property type="match status" value="1"/>
</dbReference>
<name>A0A662ZIC9_9GAMM</name>
<evidence type="ECO:0000256" key="3">
    <source>
        <dbReference type="ARBA" id="ARBA00023172"/>
    </source>
</evidence>
<dbReference type="InterPro" id="IPR006118">
    <property type="entry name" value="Recombinase_CS"/>
</dbReference>
<dbReference type="SUPFAM" id="SSF53041">
    <property type="entry name" value="Resolvase-like"/>
    <property type="match status" value="1"/>
</dbReference>
<gene>
    <name evidence="7" type="ORF">SAMN02910344_01632</name>
</gene>
<protein>
    <submittedName>
        <fullName evidence="7">Site-specific DNA recombinase</fullName>
    </submittedName>
</protein>
<dbReference type="Pfam" id="PF00239">
    <property type="entry name" value="Resolvase"/>
    <property type="match status" value="1"/>
</dbReference>
<sequence length="177" mass="20110">MSKGNVRIYIRVSTEEQTIERQEHLIDDAKSQGFYIAGIYREKASGAVEDRPELQKLISELQPGDFVVAEKMDRISRLPIQDAERLIDQIRAKGARLLVPGIIDFSDIIEIAKQKGKYTGRKANKELHRKIIECHILNNPPLSISKTAKLLNTTVSMVTRVCGLYKKDSNYLKTLDE</sequence>
<accession>A0A662ZIC9</accession>
<organism evidence="7 8">
    <name type="scientific">Ruminobacter amylophilus</name>
    <dbReference type="NCBI Taxonomy" id="867"/>
    <lineage>
        <taxon>Bacteria</taxon>
        <taxon>Pseudomonadati</taxon>
        <taxon>Pseudomonadota</taxon>
        <taxon>Gammaproteobacteria</taxon>
        <taxon>Aeromonadales</taxon>
        <taxon>Succinivibrionaceae</taxon>
        <taxon>Ruminobacter</taxon>
    </lineage>
</organism>
<dbReference type="EMBL" id="FOXF01000033">
    <property type="protein sequence ID" value="SFP52917.1"/>
    <property type="molecule type" value="Genomic_DNA"/>
</dbReference>
<feature type="active site" description="O-(5'-phospho-DNA)-serine intermediate" evidence="4 5">
    <location>
        <position position="13"/>
    </location>
</feature>
<dbReference type="AlphaFoldDB" id="A0A662ZIC9"/>
<dbReference type="PROSITE" id="PS00397">
    <property type="entry name" value="RECOMBINASES_1"/>
    <property type="match status" value="1"/>
</dbReference>